<evidence type="ECO:0000313" key="2">
    <source>
        <dbReference type="Proteomes" id="UP000028181"/>
    </source>
</evidence>
<dbReference type="RefSeq" id="WP_038586276.1">
    <property type="nucleotide sequence ID" value="NZ_HG938353.1"/>
</dbReference>
<dbReference type="GeneID" id="24257387"/>
<dbReference type="OrthoDB" id="8420575at2"/>
<accession>A0A068SN63</accession>
<evidence type="ECO:0000313" key="1">
    <source>
        <dbReference type="EMBL" id="CDN47717.1"/>
    </source>
</evidence>
<organism evidence="1 2">
    <name type="scientific">Neorhizobium galegae bv. orientalis str. HAMBI 540</name>
    <dbReference type="NCBI Taxonomy" id="1028800"/>
    <lineage>
        <taxon>Bacteria</taxon>
        <taxon>Pseudomonadati</taxon>
        <taxon>Pseudomonadota</taxon>
        <taxon>Alphaproteobacteria</taxon>
        <taxon>Hyphomicrobiales</taxon>
        <taxon>Rhizobiaceae</taxon>
        <taxon>Rhizobium/Agrobacterium group</taxon>
        <taxon>Neorhizobium</taxon>
    </lineage>
</organism>
<name>A0A068SN63_NEOGA</name>
<dbReference type="HOGENOM" id="CLU_130802_1_0_5"/>
<keyword evidence="2" id="KW-1185">Reference proteome</keyword>
<protein>
    <recommendedName>
        <fullName evidence="3">SHOCT domain-containing protein</fullName>
    </recommendedName>
</protein>
<dbReference type="eggNOG" id="ENOG50314ZF">
    <property type="taxonomic scope" value="Bacteria"/>
</dbReference>
<dbReference type="AlphaFoldDB" id="A0A068SN63"/>
<sequence length="133" mass="14391">MEKLRHRIGSLPLFIGLGALSLLAGCNSNTFALDDGIPNTAPPAVVVQTKTAPPPGPVTRQNTGVYPSFDPTLRAAAEQIEDEDYNKSEPRLASLARLRRSGSISEAEYQRRVAEYRKLAAEHGKDALAHIAK</sequence>
<dbReference type="KEGG" id="ngg:RG540_CH15410"/>
<gene>
    <name evidence="1" type="ORF">RG540_CH15410</name>
</gene>
<dbReference type="EMBL" id="HG938353">
    <property type="protein sequence ID" value="CDN47717.1"/>
    <property type="molecule type" value="Genomic_DNA"/>
</dbReference>
<dbReference type="Proteomes" id="UP000028181">
    <property type="component" value="Chromosome I"/>
</dbReference>
<reference evidence="2" key="1">
    <citation type="journal article" date="2014" name="BMC Genomics">
        <title>Genome sequencing of two Neorhizobium galegae strains reveals a noeT gene responsible for the unusual acetylation of the nodulation factors.</title>
        <authorList>
            <person name="Osterman J."/>
            <person name="Marsh J."/>
            <person name="Laine P.K."/>
            <person name="Zeng Z."/>
            <person name="Alatalo E."/>
            <person name="Sullivan J.T."/>
            <person name="Young J.P."/>
            <person name="Thomas-Oates J."/>
            <person name="Paulin L."/>
            <person name="Lindstrom K."/>
        </authorList>
    </citation>
    <scope>NUCLEOTIDE SEQUENCE [LARGE SCALE GENOMIC DNA]</scope>
    <source>
        <strain evidence="2">HAMBI 540</strain>
    </source>
</reference>
<evidence type="ECO:0008006" key="3">
    <source>
        <dbReference type="Google" id="ProtNLM"/>
    </source>
</evidence>
<dbReference type="PATRIC" id="fig|1028800.3.peg.1552"/>
<dbReference type="PROSITE" id="PS51257">
    <property type="entry name" value="PROKAR_LIPOPROTEIN"/>
    <property type="match status" value="1"/>
</dbReference>
<proteinExistence type="predicted"/>